<dbReference type="EMBL" id="JACSQC010000001">
    <property type="protein sequence ID" value="MBD8042670.1"/>
    <property type="molecule type" value="Genomic_DNA"/>
</dbReference>
<accession>A0ABR8YEN8</accession>
<proteinExistence type="predicted"/>
<evidence type="ECO:0008006" key="3">
    <source>
        <dbReference type="Google" id="ProtNLM"/>
    </source>
</evidence>
<dbReference type="InterPro" id="IPR027396">
    <property type="entry name" value="DsrEFH-like"/>
</dbReference>
<dbReference type="RefSeq" id="WP_191745587.1">
    <property type="nucleotide sequence ID" value="NZ_JACSQC010000001.1"/>
</dbReference>
<comment type="caution">
    <text evidence="1">The sequence shown here is derived from an EMBL/GenBank/DDBJ whole genome shotgun (WGS) entry which is preliminary data.</text>
</comment>
<dbReference type="Proteomes" id="UP000652763">
    <property type="component" value="Unassembled WGS sequence"/>
</dbReference>
<reference evidence="1 2" key="1">
    <citation type="submission" date="2020-08" db="EMBL/GenBank/DDBJ databases">
        <title>A Genomic Blueprint of the Chicken Gut Microbiome.</title>
        <authorList>
            <person name="Gilroy R."/>
            <person name="Ravi A."/>
            <person name="Getino M."/>
            <person name="Pursley I."/>
            <person name="Horton D.L."/>
            <person name="Alikhan N.-F."/>
            <person name="Baker D."/>
            <person name="Gharbi K."/>
            <person name="Hall N."/>
            <person name="Watson M."/>
            <person name="Adriaenssens E.M."/>
            <person name="Foster-Nyarko E."/>
            <person name="Jarju S."/>
            <person name="Secka A."/>
            <person name="Antonio M."/>
            <person name="Oren A."/>
            <person name="Chaudhuri R."/>
            <person name="La Ragione R.M."/>
            <person name="Hildebrand F."/>
            <person name="Pallen M.J."/>
        </authorList>
    </citation>
    <scope>NUCLEOTIDE SEQUENCE [LARGE SCALE GENOMIC DNA]</scope>
    <source>
        <strain evidence="1 2">Sa2BUA2</strain>
    </source>
</reference>
<organism evidence="1 2">
    <name type="scientific">Arthrobacter pullicola</name>
    <dbReference type="NCBI Taxonomy" id="2762224"/>
    <lineage>
        <taxon>Bacteria</taxon>
        <taxon>Bacillati</taxon>
        <taxon>Actinomycetota</taxon>
        <taxon>Actinomycetes</taxon>
        <taxon>Micrococcales</taxon>
        <taxon>Micrococcaceae</taxon>
        <taxon>Arthrobacter</taxon>
    </lineage>
</organism>
<gene>
    <name evidence="1" type="ORF">H9638_02475</name>
</gene>
<name>A0ABR8YEN8_9MICC</name>
<evidence type="ECO:0000313" key="1">
    <source>
        <dbReference type="EMBL" id="MBD8042670.1"/>
    </source>
</evidence>
<evidence type="ECO:0000313" key="2">
    <source>
        <dbReference type="Proteomes" id="UP000652763"/>
    </source>
</evidence>
<keyword evidence="2" id="KW-1185">Reference proteome</keyword>
<protein>
    <recommendedName>
        <fullName evidence="3">DsrE/DsrF-like family protein</fullName>
    </recommendedName>
</protein>
<dbReference type="SUPFAM" id="SSF75169">
    <property type="entry name" value="DsrEFH-like"/>
    <property type="match status" value="1"/>
</dbReference>
<dbReference type="Gene3D" id="3.40.1260.10">
    <property type="entry name" value="DsrEFH-like"/>
    <property type="match status" value="1"/>
</dbReference>
<sequence>MSKEYRDVVVLHASNEAGDVQRALAAAATLGERQPQTGIRVIVNGAALDGLTGSDPVVLPANTEVEACLVGMGKRGITVDQLRPAVVTVPAAVVALAQAQFSGAAYIRI</sequence>